<keyword evidence="1" id="KW-0472">Membrane</keyword>
<dbReference type="PROSITE" id="PS51257">
    <property type="entry name" value="PROKAR_LIPOPROTEIN"/>
    <property type="match status" value="1"/>
</dbReference>
<feature type="transmembrane region" description="Helical" evidence="1">
    <location>
        <begin position="136"/>
        <end position="153"/>
    </location>
</feature>
<sequence length="160" mass="18710">MKHILYIVCSLFLFSCASRKVDLKVTEVKKDSLVETKIDLTENKVKDSTSVTNIKTIIDIDEIIIKPLDTCKEFIVDGKHYKNVVLSYKKTKSNSLYNNNIKVSENTLKHVKTDSKIKTSSKKNIKEKKIDKKANYFIYLWFILGIIIIYLIWRSRQLFL</sequence>
<accession>A0A6J5MTR7</accession>
<organism evidence="2">
    <name type="scientific">uncultured Caudovirales phage</name>
    <dbReference type="NCBI Taxonomy" id="2100421"/>
    <lineage>
        <taxon>Viruses</taxon>
        <taxon>Duplodnaviria</taxon>
        <taxon>Heunggongvirae</taxon>
        <taxon>Uroviricota</taxon>
        <taxon>Caudoviricetes</taxon>
        <taxon>Peduoviridae</taxon>
        <taxon>Maltschvirus</taxon>
        <taxon>Maltschvirus maltsch</taxon>
    </lineage>
</organism>
<evidence type="ECO:0008006" key="3">
    <source>
        <dbReference type="Google" id="ProtNLM"/>
    </source>
</evidence>
<keyword evidence="1" id="KW-1133">Transmembrane helix</keyword>
<evidence type="ECO:0000256" key="1">
    <source>
        <dbReference type="SAM" id="Phobius"/>
    </source>
</evidence>
<proteinExistence type="predicted"/>
<name>A0A6J5MTR7_9CAUD</name>
<keyword evidence="1" id="KW-0812">Transmembrane</keyword>
<reference evidence="2" key="1">
    <citation type="submission" date="2020-04" db="EMBL/GenBank/DDBJ databases">
        <authorList>
            <person name="Chiriac C."/>
            <person name="Salcher M."/>
            <person name="Ghai R."/>
            <person name="Kavagutti S V."/>
        </authorList>
    </citation>
    <scope>NUCLEOTIDE SEQUENCE</scope>
</reference>
<protein>
    <recommendedName>
        <fullName evidence="3">Lipoprotein</fullName>
    </recommendedName>
</protein>
<evidence type="ECO:0000313" key="2">
    <source>
        <dbReference type="EMBL" id="CAB4149197.1"/>
    </source>
</evidence>
<dbReference type="EMBL" id="LR796512">
    <property type="protein sequence ID" value="CAB4149197.1"/>
    <property type="molecule type" value="Genomic_DNA"/>
</dbReference>
<gene>
    <name evidence="2" type="ORF">UFOVP531_55</name>
</gene>